<dbReference type="PRINTS" id="PR00388">
    <property type="entry name" value="PDIESTERASE2"/>
</dbReference>
<dbReference type="GO" id="GO:0047555">
    <property type="term" value="F:3',5'-cyclic-GMP phosphodiesterase activity"/>
    <property type="evidence" value="ECO:0007669"/>
    <property type="project" value="TreeGrafter"/>
</dbReference>
<dbReference type="SUPFAM" id="SSF56281">
    <property type="entry name" value="Metallo-hydrolase/oxidoreductase"/>
    <property type="match status" value="1"/>
</dbReference>
<sequence>MEWRILGSFGGSSPSCRMTSFLVDGELALDAGSLTQALSLEEQQKVTRIALSHSHLDHVASIPFLVENAFADGSKTLEILLTPEVYETVKRHLFNNDLWPDFTRIPSQLSPAVKLVQIKPRVPFALNHLTLTPIPVNHTVPTCGFLVEERGGGAVLFTSDTGPTQEIWDWANRCPNLQAVIVEVSFPTRLQRVADLSLHLTPPTLAEELAKLKRDVPVYLFHLKPRHLEELRGELATTAFPHPVEELQQGKTYRF</sequence>
<dbReference type="Proteomes" id="UP000027284">
    <property type="component" value="Unassembled WGS sequence"/>
</dbReference>
<dbReference type="STRING" id="1312852.EG19_03495"/>
<dbReference type="InterPro" id="IPR001279">
    <property type="entry name" value="Metallo-B-lactamas"/>
</dbReference>
<proteinExistence type="predicted"/>
<dbReference type="PANTHER" id="PTHR28283:SF1">
    <property type="entry name" value="3',5'-CYCLIC-NUCLEOTIDE PHOSPHODIESTERASE 1"/>
    <property type="match status" value="1"/>
</dbReference>
<dbReference type="Pfam" id="PF12706">
    <property type="entry name" value="Lactamase_B_2"/>
    <property type="match status" value="1"/>
</dbReference>
<keyword evidence="3" id="KW-1185">Reference proteome</keyword>
<accession>A0A062XQN6</accession>
<dbReference type="GO" id="GO:0006198">
    <property type="term" value="P:cAMP catabolic process"/>
    <property type="evidence" value="ECO:0007669"/>
    <property type="project" value="InterPro"/>
</dbReference>
<feature type="domain" description="Metallo-beta-lactamase" evidence="1">
    <location>
        <begin position="39"/>
        <end position="215"/>
    </location>
</feature>
<dbReference type="Gene3D" id="3.60.15.10">
    <property type="entry name" value="Ribonuclease Z/Hydroxyacylglutathione hydrolase-like"/>
    <property type="match status" value="1"/>
</dbReference>
<dbReference type="OrthoDB" id="9803916at2"/>
<dbReference type="GO" id="GO:1902660">
    <property type="term" value="P:negative regulation of glucose mediated signaling pathway"/>
    <property type="evidence" value="ECO:0007669"/>
    <property type="project" value="TreeGrafter"/>
</dbReference>
<evidence type="ECO:0000259" key="1">
    <source>
        <dbReference type="Pfam" id="PF12706"/>
    </source>
</evidence>
<dbReference type="AlphaFoldDB" id="A0A062XQN6"/>
<dbReference type="RefSeq" id="WP_038046215.1">
    <property type="nucleotide sequence ID" value="NZ_JMFG01000002.1"/>
</dbReference>
<dbReference type="InterPro" id="IPR036866">
    <property type="entry name" value="RibonucZ/Hydroxyglut_hydro"/>
</dbReference>
<dbReference type="CDD" id="cd07735">
    <property type="entry name" value="class_II_PDE_MBL-fold"/>
    <property type="match status" value="1"/>
</dbReference>
<dbReference type="GO" id="GO:0004115">
    <property type="term" value="F:3',5'-cyclic-AMP phosphodiesterase activity"/>
    <property type="evidence" value="ECO:0007669"/>
    <property type="project" value="InterPro"/>
</dbReference>
<gene>
    <name evidence="2" type="ORF">EG19_03495</name>
</gene>
<dbReference type="InterPro" id="IPR000396">
    <property type="entry name" value="Pdiesterase2"/>
</dbReference>
<evidence type="ECO:0000313" key="3">
    <source>
        <dbReference type="Proteomes" id="UP000027284"/>
    </source>
</evidence>
<reference evidence="2 3" key="1">
    <citation type="submission" date="2014-04" db="EMBL/GenBank/DDBJ databases">
        <title>The Genome Sequence of Thermoanaerobaculum aquaticum MP-01, The First Cultivated Group 23 Acidobacterium.</title>
        <authorList>
            <person name="Stamps B.W."/>
            <person name="Losey N.A."/>
            <person name="Lawson P.A."/>
            <person name="Stevenson B.S."/>
        </authorList>
    </citation>
    <scope>NUCLEOTIDE SEQUENCE [LARGE SCALE GENOMIC DNA]</scope>
    <source>
        <strain evidence="2 3">MP-01</strain>
    </source>
</reference>
<dbReference type="PANTHER" id="PTHR28283">
    <property type="entry name" value="3',5'-CYCLIC-NUCLEOTIDE PHOSPHODIESTERASE 1"/>
    <property type="match status" value="1"/>
</dbReference>
<protein>
    <recommendedName>
        <fullName evidence="1">Metallo-beta-lactamase domain-containing protein</fullName>
    </recommendedName>
</protein>
<organism evidence="2 3">
    <name type="scientific">Thermoanaerobaculum aquaticum</name>
    <dbReference type="NCBI Taxonomy" id="1312852"/>
    <lineage>
        <taxon>Bacteria</taxon>
        <taxon>Pseudomonadati</taxon>
        <taxon>Acidobacteriota</taxon>
        <taxon>Thermoanaerobaculia</taxon>
        <taxon>Thermoanaerobaculales</taxon>
        <taxon>Thermoanaerobaculaceae</taxon>
        <taxon>Thermoanaerobaculum</taxon>
    </lineage>
</organism>
<evidence type="ECO:0000313" key="2">
    <source>
        <dbReference type="EMBL" id="KDA54877.1"/>
    </source>
</evidence>
<dbReference type="EMBL" id="JMFG01000002">
    <property type="protein sequence ID" value="KDA54877.1"/>
    <property type="molecule type" value="Genomic_DNA"/>
</dbReference>
<name>A0A062XQN6_9BACT</name>
<comment type="caution">
    <text evidence="2">The sequence shown here is derived from an EMBL/GenBank/DDBJ whole genome shotgun (WGS) entry which is preliminary data.</text>
</comment>